<dbReference type="PANTHER" id="PTHR47480">
    <property type="entry name" value="EG45-LIKE DOMAIN CONTAINING PROTEIN"/>
    <property type="match status" value="1"/>
</dbReference>
<dbReference type="InterPro" id="IPR009009">
    <property type="entry name" value="RlpA-like_DPBB"/>
</dbReference>
<dbReference type="Proteomes" id="UP000525078">
    <property type="component" value="Unassembled WGS sequence"/>
</dbReference>
<dbReference type="InterPro" id="IPR036908">
    <property type="entry name" value="RlpA-like_sf"/>
</dbReference>
<dbReference type="SUPFAM" id="SSF50685">
    <property type="entry name" value="Barwin-like endoglucanases"/>
    <property type="match status" value="1"/>
</dbReference>
<dbReference type="PANTHER" id="PTHR47480:SF1">
    <property type="entry name" value="EG45-LIKE DOMAIN CONTAINING PROTEIN 1"/>
    <property type="match status" value="1"/>
</dbReference>
<accession>A0A7J6F8W0</accession>
<evidence type="ECO:0000313" key="2">
    <source>
        <dbReference type="EMBL" id="KAF4367106.1"/>
    </source>
</evidence>
<evidence type="ECO:0000313" key="5">
    <source>
        <dbReference type="Proteomes" id="UP000583929"/>
    </source>
</evidence>
<organism evidence="2 4">
    <name type="scientific">Cannabis sativa</name>
    <name type="common">Hemp</name>
    <name type="synonym">Marijuana</name>
    <dbReference type="NCBI Taxonomy" id="3483"/>
    <lineage>
        <taxon>Eukaryota</taxon>
        <taxon>Viridiplantae</taxon>
        <taxon>Streptophyta</taxon>
        <taxon>Embryophyta</taxon>
        <taxon>Tracheophyta</taxon>
        <taxon>Spermatophyta</taxon>
        <taxon>Magnoliopsida</taxon>
        <taxon>eudicotyledons</taxon>
        <taxon>Gunneridae</taxon>
        <taxon>Pentapetalae</taxon>
        <taxon>rosids</taxon>
        <taxon>fabids</taxon>
        <taxon>Rosales</taxon>
        <taxon>Cannabaceae</taxon>
        <taxon>Cannabis</taxon>
    </lineage>
</organism>
<dbReference type="EMBL" id="JAATIP010000144">
    <property type="protein sequence ID" value="KAF4367106.1"/>
    <property type="molecule type" value="Genomic_DNA"/>
</dbReference>
<dbReference type="AlphaFoldDB" id="A0A7J6F8W0"/>
<dbReference type="SMART" id="SM00837">
    <property type="entry name" value="DPBB_1"/>
    <property type="match status" value="1"/>
</dbReference>
<comment type="caution">
    <text evidence="2">The sequence shown here is derived from an EMBL/GenBank/DDBJ whole genome shotgun (WGS) entry which is preliminary data.</text>
</comment>
<dbReference type="EMBL" id="JAATIQ010000020">
    <property type="protein sequence ID" value="KAF4400079.1"/>
    <property type="molecule type" value="Genomic_DNA"/>
</dbReference>
<dbReference type="InterPro" id="IPR007112">
    <property type="entry name" value="Expansin/allergen_DPBB_dom"/>
</dbReference>
<proteinExistence type="predicted"/>
<evidence type="ECO:0000313" key="3">
    <source>
        <dbReference type="EMBL" id="KAF4400079.1"/>
    </source>
</evidence>
<evidence type="ECO:0000313" key="4">
    <source>
        <dbReference type="Proteomes" id="UP000525078"/>
    </source>
</evidence>
<dbReference type="Proteomes" id="UP000583929">
    <property type="component" value="Unassembled WGS sequence"/>
</dbReference>
<dbReference type="PROSITE" id="PS50842">
    <property type="entry name" value="EXPANSIN_EG45"/>
    <property type="match status" value="1"/>
</dbReference>
<sequence length="166" mass="18010">MMMMRDSELQLSVKVSLIKVNKMRTKTWPRPLLFILIVLFVFQTNLHTTHGDVGTSAHYSPPYLPTACYDRDSSQFPSSNLFGAAGDAIWDNGASCGRQYQVRCISASQPGTCIPDKTILVKIVDYAGSLVSAPSATGTTMVLSQTAFAAIANPTASSINIEFQQV</sequence>
<reference evidence="4 5" key="1">
    <citation type="journal article" date="2020" name="bioRxiv">
        <title>Sequence and annotation of 42 cannabis genomes reveals extensive copy number variation in cannabinoid synthesis and pathogen resistance genes.</title>
        <authorList>
            <person name="Mckernan K.J."/>
            <person name="Helbert Y."/>
            <person name="Kane L.T."/>
            <person name="Ebling H."/>
            <person name="Zhang L."/>
            <person name="Liu B."/>
            <person name="Eaton Z."/>
            <person name="Mclaughlin S."/>
            <person name="Kingan S."/>
            <person name="Baybayan P."/>
            <person name="Concepcion G."/>
            <person name="Jordan M."/>
            <person name="Riva A."/>
            <person name="Barbazuk W."/>
            <person name="Harkins T."/>
        </authorList>
    </citation>
    <scope>NUCLEOTIDE SEQUENCE [LARGE SCALE GENOMIC DNA]</scope>
    <source>
        <strain evidence="4 5">cv. Jamaican Lion 4</strain>
        <strain evidence="3">Father</strain>
        <strain evidence="2">Mother</strain>
        <tissue evidence="2">Leaf</tissue>
    </source>
</reference>
<dbReference type="Pfam" id="PF03330">
    <property type="entry name" value="DPBB_1"/>
    <property type="match status" value="1"/>
</dbReference>
<protein>
    <recommendedName>
        <fullName evidence="1">Expansin-like EG45 domain-containing protein</fullName>
    </recommendedName>
</protein>
<dbReference type="CDD" id="cd22269">
    <property type="entry name" value="DPBB_EG45-like"/>
    <property type="match status" value="1"/>
</dbReference>
<name>A0A7J6F8W0_CANSA</name>
<dbReference type="Gene3D" id="2.40.40.10">
    <property type="entry name" value="RlpA-like domain"/>
    <property type="match status" value="1"/>
</dbReference>
<evidence type="ECO:0000259" key="1">
    <source>
        <dbReference type="PROSITE" id="PS50842"/>
    </source>
</evidence>
<keyword evidence="5" id="KW-1185">Reference proteome</keyword>
<gene>
    <name evidence="2" type="ORF">F8388_006414</name>
    <name evidence="3" type="ORF">G4B88_021293</name>
</gene>
<feature type="domain" description="Expansin-like EG45" evidence="1">
    <location>
        <begin position="65"/>
        <end position="166"/>
    </location>
</feature>